<dbReference type="AlphaFoldDB" id="A0A3M2KYH4"/>
<name>A0A3M2KYH4_9NOCA</name>
<dbReference type="OrthoDB" id="3375894at2"/>
<evidence type="ECO:0000313" key="1">
    <source>
        <dbReference type="EMBL" id="RMI29686.1"/>
    </source>
</evidence>
<evidence type="ECO:0000313" key="2">
    <source>
        <dbReference type="Proteomes" id="UP000279275"/>
    </source>
</evidence>
<organism evidence="1 2">
    <name type="scientific">Nocardia stercoris</name>
    <dbReference type="NCBI Taxonomy" id="2483361"/>
    <lineage>
        <taxon>Bacteria</taxon>
        <taxon>Bacillati</taxon>
        <taxon>Actinomycetota</taxon>
        <taxon>Actinomycetes</taxon>
        <taxon>Mycobacteriales</taxon>
        <taxon>Nocardiaceae</taxon>
        <taxon>Nocardia</taxon>
    </lineage>
</organism>
<proteinExistence type="predicted"/>
<accession>A0A3M2KYH4</accession>
<dbReference type="RefSeq" id="WP_122190642.1">
    <property type="nucleotide sequence ID" value="NZ_RFFH01000013.1"/>
</dbReference>
<sequence>MELLTLAEIDAELAQRGRELDKISATLLELDEHPGLVLLRGYPPAGVTATRWEPMRSALEGLWEDFGRVRTILDRARAIRAGKHRLSDAERAEVTGLLRDRAFEVARDPIPMSQRSLTGPAEKVRYVGLADTLDRMRAAYPRLAEFLDEVDAINSRVLSGLSPVQAQLDRLAGSSERAAGILADVADLLGLSATDPLSLTLPEIDTRIAALRARVTREADALAEALALASDWPAAIAETRSALDELGRLRERAAELRVEAETKIHTVPLPVRVDETPGLAAELSALALGSSGAPPQSGIGRTDPTVVHTFSVADIPAPPAGPGAPVRPSAPVRDATALLALRRRIAAAAAMLGGDLDLAQGLLDRRAELRGRLAAYEAKSARIGVGEDPDVLASSRVARDLLAHRPCDLAAATRAILDYQQAVARAAGRGA</sequence>
<reference evidence="1 2" key="1">
    <citation type="submission" date="2018-10" db="EMBL/GenBank/DDBJ databases">
        <title>Isolation from cow dung.</title>
        <authorList>
            <person name="Ling L."/>
        </authorList>
    </citation>
    <scope>NUCLEOTIDE SEQUENCE [LARGE SCALE GENOMIC DNA]</scope>
    <source>
        <strain evidence="1 2">NEAU-LL90</strain>
    </source>
</reference>
<comment type="caution">
    <text evidence="1">The sequence shown here is derived from an EMBL/GenBank/DDBJ whole genome shotgun (WGS) entry which is preliminary data.</text>
</comment>
<dbReference type="Proteomes" id="UP000279275">
    <property type="component" value="Unassembled WGS sequence"/>
</dbReference>
<dbReference type="EMBL" id="RFFH01000013">
    <property type="protein sequence ID" value="RMI29686.1"/>
    <property type="molecule type" value="Genomic_DNA"/>
</dbReference>
<gene>
    <name evidence="1" type="ORF">EBN03_25155</name>
</gene>
<protein>
    <submittedName>
        <fullName evidence="1">Uncharacterized protein</fullName>
    </submittedName>
</protein>
<keyword evidence="2" id="KW-1185">Reference proteome</keyword>